<dbReference type="RefSeq" id="WP_234748093.1">
    <property type="nucleotide sequence ID" value="NZ_BAAAWN010000001.1"/>
</dbReference>
<sequence length="68" mass="6439">MVGDGVAAWLFAAGGVGEGVELAVGSGVAVVWGETAGDDVGEGTGAATAVVAERSKTAAPHKAVSARS</sequence>
<comment type="caution">
    <text evidence="1">The sequence shown here is derived from an EMBL/GenBank/DDBJ whole genome shotgun (WGS) entry which is preliminary data.</text>
</comment>
<evidence type="ECO:0000313" key="1">
    <source>
        <dbReference type="EMBL" id="MFB9819156.1"/>
    </source>
</evidence>
<gene>
    <name evidence="1" type="ORF">ACFFP1_06540</name>
</gene>
<organism evidence="1 2">
    <name type="scientific">Arthrobacter ramosus</name>
    <dbReference type="NCBI Taxonomy" id="1672"/>
    <lineage>
        <taxon>Bacteria</taxon>
        <taxon>Bacillati</taxon>
        <taxon>Actinomycetota</taxon>
        <taxon>Actinomycetes</taxon>
        <taxon>Micrococcales</taxon>
        <taxon>Micrococcaceae</taxon>
        <taxon>Arthrobacter</taxon>
    </lineage>
</organism>
<proteinExistence type="predicted"/>
<accession>A0ABV5XXK6</accession>
<name>A0ABV5XXK6_ARTRM</name>
<dbReference type="EMBL" id="JBHMBC010000007">
    <property type="protein sequence ID" value="MFB9819156.1"/>
    <property type="molecule type" value="Genomic_DNA"/>
</dbReference>
<protein>
    <submittedName>
        <fullName evidence="1">Uncharacterized protein</fullName>
    </submittedName>
</protein>
<dbReference type="Proteomes" id="UP001589702">
    <property type="component" value="Unassembled WGS sequence"/>
</dbReference>
<keyword evidence="2" id="KW-1185">Reference proteome</keyword>
<reference evidence="1 2" key="1">
    <citation type="submission" date="2024-09" db="EMBL/GenBank/DDBJ databases">
        <authorList>
            <person name="Sun Q."/>
            <person name="Mori K."/>
        </authorList>
    </citation>
    <scope>NUCLEOTIDE SEQUENCE [LARGE SCALE GENOMIC DNA]</scope>
    <source>
        <strain evidence="1 2">JCM 1334</strain>
    </source>
</reference>
<evidence type="ECO:0000313" key="2">
    <source>
        <dbReference type="Proteomes" id="UP001589702"/>
    </source>
</evidence>